<dbReference type="OrthoDB" id="8449218at2"/>
<dbReference type="PATRIC" id="fig|1526658.3.peg.3469"/>
<gene>
    <name evidence="2" type="ORF">AE618_02445</name>
</gene>
<organism evidence="2 3">
    <name type="scientific">Bosea vaviloviae</name>
    <dbReference type="NCBI Taxonomy" id="1526658"/>
    <lineage>
        <taxon>Bacteria</taxon>
        <taxon>Pseudomonadati</taxon>
        <taxon>Pseudomonadota</taxon>
        <taxon>Alphaproteobacteria</taxon>
        <taxon>Hyphomicrobiales</taxon>
        <taxon>Boseaceae</taxon>
        <taxon>Bosea</taxon>
    </lineage>
</organism>
<evidence type="ECO:0000313" key="3">
    <source>
        <dbReference type="Proteomes" id="UP000037822"/>
    </source>
</evidence>
<evidence type="ECO:0000256" key="1">
    <source>
        <dbReference type="SAM" id="Phobius"/>
    </source>
</evidence>
<comment type="caution">
    <text evidence="2">The sequence shown here is derived from an EMBL/GenBank/DDBJ whole genome shotgun (WGS) entry which is preliminary data.</text>
</comment>
<proteinExistence type="predicted"/>
<name>A0A0N1F7U4_9HYPH</name>
<protein>
    <submittedName>
        <fullName evidence="2">Uncharacterized protein</fullName>
    </submittedName>
</protein>
<keyword evidence="1" id="KW-0472">Membrane</keyword>
<keyword evidence="1" id="KW-0812">Transmembrane</keyword>
<sequence>MSNDPREAARAAEAQAALDRVKRDSESLLGSSMGRAAEHFSGGDAPDGDKIELWGRRIGRSLSLVGVIVLAWWLGHQLKVW</sequence>
<keyword evidence="3" id="KW-1185">Reference proteome</keyword>
<dbReference type="AlphaFoldDB" id="A0A0N1F7U4"/>
<dbReference type="RefSeq" id="WP_054207469.1">
    <property type="nucleotide sequence ID" value="NZ_LGSZ01000015.1"/>
</dbReference>
<dbReference type="Proteomes" id="UP000037822">
    <property type="component" value="Unassembled WGS sequence"/>
</dbReference>
<feature type="transmembrane region" description="Helical" evidence="1">
    <location>
        <begin position="58"/>
        <end position="75"/>
    </location>
</feature>
<reference evidence="2 3" key="1">
    <citation type="submission" date="2015-07" db="EMBL/GenBank/DDBJ databases">
        <title>Whole genome sequencing of Bosea vaviloviae isolated from cave pool.</title>
        <authorList>
            <person name="Tan N.E.H."/>
            <person name="Lee Y.P."/>
            <person name="Gan H.M."/>
            <person name="Barton H."/>
            <person name="Savka M.A."/>
        </authorList>
    </citation>
    <scope>NUCLEOTIDE SEQUENCE [LARGE SCALE GENOMIC DNA]</scope>
    <source>
        <strain evidence="2 3">SD260</strain>
    </source>
</reference>
<keyword evidence="1" id="KW-1133">Transmembrane helix</keyword>
<accession>A0A0N1F7U4</accession>
<dbReference type="EMBL" id="LGSZ01000015">
    <property type="protein sequence ID" value="KPH82686.1"/>
    <property type="molecule type" value="Genomic_DNA"/>
</dbReference>
<evidence type="ECO:0000313" key="2">
    <source>
        <dbReference type="EMBL" id="KPH82686.1"/>
    </source>
</evidence>